<dbReference type="Pfam" id="PF12705">
    <property type="entry name" value="PDDEXK_1"/>
    <property type="match status" value="1"/>
</dbReference>
<dbReference type="GO" id="GO:0003677">
    <property type="term" value="F:DNA binding"/>
    <property type="evidence" value="ECO:0007669"/>
    <property type="project" value="UniProtKB-KW"/>
</dbReference>
<dbReference type="PANTHER" id="PTHR30591">
    <property type="entry name" value="RECBCD ENZYME SUBUNIT RECC"/>
    <property type="match status" value="1"/>
</dbReference>
<keyword evidence="6" id="KW-0378">Hydrolase</keyword>
<evidence type="ECO:0000256" key="13">
    <source>
        <dbReference type="ARBA" id="ARBA00023204"/>
    </source>
</evidence>
<feature type="compositionally biased region" description="Basic and acidic residues" evidence="14">
    <location>
        <begin position="1191"/>
        <end position="1208"/>
    </location>
</feature>
<dbReference type="GO" id="GO:0051539">
    <property type="term" value="F:4 iron, 4 sulfur cluster binding"/>
    <property type="evidence" value="ECO:0007669"/>
    <property type="project" value="UniProtKB-KW"/>
</dbReference>
<sequence length="1208" mass="140073">MSLQLILGSSGAGKSYQLYQEMIRKSMINEDTNYIVIVPEQFTMQTQKDLVSMHPNKGIMNIDILSFLRLAYRIFDEVGGHEKSILEDTGKTMILRKVIEEKKNDLKVFGANVKKQGFIGELKSLLSEILQYSITSEQLDQMVEVTKNKPLLQTKLKDVRLLYDGFKESMSEKYITAEEILDLLVSVIDESKIIRNSVICFDGFTGFTPSQYKLLRHLMNLSKMVLVTVTIDPRENPDVVDEDFKLFHLSKKTITKLLEIAKEEDVKIEEHIYANQSNNHRELVPYRFLNSTPLASLERNLFRYPYKVYEEEQDDIAIHAVKDPLSEVQFVGKEIVRLVREEGYRYKDIAVITGDIEGYSEIVEREFVTSKIPCFIDHKKGILSNPMVELIMSSLEIITKDFSYESVFRFLRCGLLDIEKEEIDQLENYVIALGIRGFKRWNSVWERKYKTKTEIDFTTLNETREKIITPFETMRDVLQKKDSTVLDVTRALYEFLVYHQVALKLEQYREYFETNLMPLEAKEYKQMYRIVMDLFDQLVDLLGNEVLSIKEYSDILKSGLEEAKVGLIPPGTDQIVVGDIERTRLKDIKVLFLIGANEGLIPKSKLSGGIISDIERELLESNHFELAPTRRQSSYISQFYLYLNLTKPQNKLFVTFSKVSSDGKSLRPSSILSKVRSLFPKLKIVDEDSKVKDYNDILGLKGGMEYLVAGLREYRYKDMPQEWRELFSWYFKREDFKEELIRYIDAAFYQNDETSIGKAVSRVLYGNELINSISRLEKYAACAFAHFINYGLELKERQEYKLMVPDIGNIFHNAIELFSSRLEKSEYNWHTITDEVRDAYVSDCVNEAALEYGNAILKSSKRNEYMINRVERITKRTIWALCEHIKQGEFEPTGFELKFSYLDNLKSVNLSLSDNDNMRLQGRIDRLDTYEDDEHLYVKVIDYKSGSTTFDILSLYYGLQLQLVVYMNASIELMQKKYPTKEIIPAGIFYYNLDDPIVDKVVVNDSNMNDILMEVMESEEDTNENQIRKLLIQKNILKELRMNGIVNSDMDIVKLMDKNFALQSGETAPSRKSDIIPVETNKDGTPNKRSNIADKEKFHSMSDYANQKMTELGKQILEGSTEINPYKMGNKTACDYCSYSSICGFDLKLPGNKYRNLKKFSKEEVWDKLEESAGDLENSEDELTAVVEEAEEKKVAGKDSRTKQRKED</sequence>
<keyword evidence="3" id="KW-0479">Metal-binding</keyword>
<evidence type="ECO:0000259" key="15">
    <source>
        <dbReference type="PROSITE" id="PS51217"/>
    </source>
</evidence>
<evidence type="ECO:0000256" key="4">
    <source>
        <dbReference type="ARBA" id="ARBA00022741"/>
    </source>
</evidence>
<dbReference type="AlphaFoldDB" id="A0A7R7IE16"/>
<keyword evidence="7 16" id="KW-0347">Helicase</keyword>
<evidence type="ECO:0000256" key="11">
    <source>
        <dbReference type="ARBA" id="ARBA00023014"/>
    </source>
</evidence>
<dbReference type="GO" id="GO:0046872">
    <property type="term" value="F:metal ion binding"/>
    <property type="evidence" value="ECO:0007669"/>
    <property type="project" value="UniProtKB-KW"/>
</dbReference>
<evidence type="ECO:0000313" key="16">
    <source>
        <dbReference type="EMBL" id="BCN32152.1"/>
    </source>
</evidence>
<dbReference type="EMBL" id="AP024169">
    <property type="protein sequence ID" value="BCN32152.1"/>
    <property type="molecule type" value="Genomic_DNA"/>
</dbReference>
<evidence type="ECO:0000256" key="3">
    <source>
        <dbReference type="ARBA" id="ARBA00022723"/>
    </source>
</evidence>
<dbReference type="Gene3D" id="3.90.320.10">
    <property type="match status" value="1"/>
</dbReference>
<evidence type="ECO:0000256" key="5">
    <source>
        <dbReference type="ARBA" id="ARBA00022763"/>
    </source>
</evidence>
<evidence type="ECO:0000256" key="10">
    <source>
        <dbReference type="ARBA" id="ARBA00023004"/>
    </source>
</evidence>
<evidence type="ECO:0000256" key="1">
    <source>
        <dbReference type="ARBA" id="ARBA00022485"/>
    </source>
</evidence>
<dbReference type="Pfam" id="PF21445">
    <property type="entry name" value="ADDB_N"/>
    <property type="match status" value="1"/>
</dbReference>
<protein>
    <submittedName>
        <fullName evidence="16">ATP-dependent helicase/deoxyribonuclease subunit B</fullName>
    </submittedName>
</protein>
<evidence type="ECO:0000256" key="9">
    <source>
        <dbReference type="ARBA" id="ARBA00022840"/>
    </source>
</evidence>
<keyword evidence="11" id="KW-0411">Iron-sulfur</keyword>
<dbReference type="NCBIfam" id="TIGR02773">
    <property type="entry name" value="addB_Gpos"/>
    <property type="match status" value="1"/>
</dbReference>
<feature type="compositionally biased region" description="Basic and acidic residues" evidence="14">
    <location>
        <begin position="1069"/>
        <end position="1086"/>
    </location>
</feature>
<keyword evidence="2" id="KW-0540">Nuclease</keyword>
<evidence type="ECO:0000256" key="7">
    <source>
        <dbReference type="ARBA" id="ARBA00022806"/>
    </source>
</evidence>
<dbReference type="PANTHER" id="PTHR30591:SF1">
    <property type="entry name" value="RECBCD ENZYME SUBUNIT RECC"/>
    <property type="match status" value="1"/>
</dbReference>
<dbReference type="Proteomes" id="UP000595897">
    <property type="component" value="Chromosome"/>
</dbReference>
<gene>
    <name evidence="16" type="primary">addB</name>
    <name evidence="16" type="ORF">bsdtb5_34470</name>
</gene>
<evidence type="ECO:0000256" key="6">
    <source>
        <dbReference type="ARBA" id="ARBA00022801"/>
    </source>
</evidence>
<keyword evidence="1" id="KW-0004">4Fe-4S</keyword>
<evidence type="ECO:0000256" key="8">
    <source>
        <dbReference type="ARBA" id="ARBA00022839"/>
    </source>
</evidence>
<evidence type="ECO:0000256" key="14">
    <source>
        <dbReference type="SAM" id="MobiDB-lite"/>
    </source>
</evidence>
<feature type="region of interest" description="Disordered" evidence="14">
    <location>
        <begin position="1066"/>
        <end position="1086"/>
    </location>
</feature>
<dbReference type="InterPro" id="IPR014140">
    <property type="entry name" value="DNA_helicase_suAddB"/>
</dbReference>
<keyword evidence="8" id="KW-0269">Exonuclease</keyword>
<dbReference type="PROSITE" id="PS51217">
    <property type="entry name" value="UVRD_HELICASE_CTER"/>
    <property type="match status" value="1"/>
</dbReference>
<keyword evidence="9" id="KW-0067">ATP-binding</keyword>
<proteinExistence type="predicted"/>
<keyword evidence="4" id="KW-0547">Nucleotide-binding</keyword>
<dbReference type="InterPro" id="IPR014017">
    <property type="entry name" value="DNA_helicase_UvrD-like_C"/>
</dbReference>
<feature type="domain" description="UvrD-like helicase C-terminal" evidence="15">
    <location>
        <begin position="285"/>
        <end position="523"/>
    </location>
</feature>
<dbReference type="GO" id="GO:0004386">
    <property type="term" value="F:helicase activity"/>
    <property type="evidence" value="ECO:0007669"/>
    <property type="project" value="UniProtKB-KW"/>
</dbReference>
<keyword evidence="5" id="KW-0227">DNA damage</keyword>
<dbReference type="InterPro" id="IPR027417">
    <property type="entry name" value="P-loop_NTPase"/>
</dbReference>
<organism evidence="16 17">
    <name type="scientific">Anaeromicropila herbilytica</name>
    <dbReference type="NCBI Taxonomy" id="2785025"/>
    <lineage>
        <taxon>Bacteria</taxon>
        <taxon>Bacillati</taxon>
        <taxon>Bacillota</taxon>
        <taxon>Clostridia</taxon>
        <taxon>Lachnospirales</taxon>
        <taxon>Lachnospiraceae</taxon>
        <taxon>Anaeromicropila</taxon>
    </lineage>
</organism>
<keyword evidence="12" id="KW-0238">DNA-binding</keyword>
<dbReference type="Gene3D" id="3.40.50.300">
    <property type="entry name" value="P-loop containing nucleotide triphosphate hydrolases"/>
    <property type="match status" value="3"/>
</dbReference>
<keyword evidence="13" id="KW-0234">DNA repair</keyword>
<evidence type="ECO:0000256" key="2">
    <source>
        <dbReference type="ARBA" id="ARBA00022722"/>
    </source>
</evidence>
<dbReference type="RefSeq" id="WP_271713222.1">
    <property type="nucleotide sequence ID" value="NZ_AP024169.1"/>
</dbReference>
<name>A0A7R7IE16_9FIRM</name>
<reference evidence="16 17" key="1">
    <citation type="submission" date="2020-11" db="EMBL/GenBank/DDBJ databases">
        <title>Draft genome sequencing of a Lachnospiraceae strain isolated from anoxic soil subjected to BSD treatment.</title>
        <authorList>
            <person name="Uek A."/>
            <person name="Tonouchi A."/>
        </authorList>
    </citation>
    <scope>NUCLEOTIDE SEQUENCE [LARGE SCALE GENOMIC DNA]</scope>
    <source>
        <strain evidence="16 17">TB5</strain>
    </source>
</reference>
<dbReference type="InterPro" id="IPR011604">
    <property type="entry name" value="PDDEXK-like_dom_sf"/>
</dbReference>
<accession>A0A7R7IE16</accession>
<feature type="region of interest" description="Disordered" evidence="14">
    <location>
        <begin position="1187"/>
        <end position="1208"/>
    </location>
</feature>
<dbReference type="InterPro" id="IPR038726">
    <property type="entry name" value="PDDEXK_AddAB-type"/>
</dbReference>
<dbReference type="GO" id="GO:0000724">
    <property type="term" value="P:double-strand break repair via homologous recombination"/>
    <property type="evidence" value="ECO:0007669"/>
    <property type="project" value="InterPro"/>
</dbReference>
<dbReference type="InterPro" id="IPR049035">
    <property type="entry name" value="ADDB_N"/>
</dbReference>
<evidence type="ECO:0000256" key="12">
    <source>
        <dbReference type="ARBA" id="ARBA00023125"/>
    </source>
</evidence>
<keyword evidence="10" id="KW-0408">Iron</keyword>
<keyword evidence="17" id="KW-1185">Reference proteome</keyword>
<evidence type="ECO:0000313" key="17">
    <source>
        <dbReference type="Proteomes" id="UP000595897"/>
    </source>
</evidence>
<dbReference type="KEGG" id="ahb:bsdtb5_34470"/>
<dbReference type="GO" id="GO:0004527">
    <property type="term" value="F:exonuclease activity"/>
    <property type="evidence" value="ECO:0007669"/>
    <property type="project" value="UniProtKB-KW"/>
</dbReference>
<dbReference type="GO" id="GO:0005524">
    <property type="term" value="F:ATP binding"/>
    <property type="evidence" value="ECO:0007669"/>
    <property type="project" value="UniProtKB-KW"/>
</dbReference>
<dbReference type="SUPFAM" id="SSF52540">
    <property type="entry name" value="P-loop containing nucleoside triphosphate hydrolases"/>
    <property type="match status" value="1"/>
</dbReference>